<comment type="caution">
    <text evidence="23">The sequence shown here is derived from an EMBL/GenBank/DDBJ whole genome shotgun (WGS) entry which is preliminary data.</text>
</comment>
<keyword evidence="14 21" id="KW-0472">Membrane</keyword>
<evidence type="ECO:0000256" key="5">
    <source>
        <dbReference type="ARBA" id="ARBA00022614"/>
    </source>
</evidence>
<feature type="domain" description="Protein kinase" evidence="22">
    <location>
        <begin position="628"/>
        <end position="902"/>
    </location>
</feature>
<keyword evidence="5" id="KW-0433">Leucine-rich repeat</keyword>
<evidence type="ECO:0000256" key="1">
    <source>
        <dbReference type="ARBA" id="ARBA00004479"/>
    </source>
</evidence>
<keyword evidence="9" id="KW-0677">Repeat</keyword>
<evidence type="ECO:0000256" key="17">
    <source>
        <dbReference type="ARBA" id="ARBA00047899"/>
    </source>
</evidence>
<dbReference type="PROSITE" id="PS00108">
    <property type="entry name" value="PROTEIN_KINASE_ST"/>
    <property type="match status" value="1"/>
</dbReference>
<keyword evidence="16" id="KW-0325">Glycoprotein</keyword>
<evidence type="ECO:0000256" key="4">
    <source>
        <dbReference type="ARBA" id="ARBA00022527"/>
    </source>
</evidence>
<keyword evidence="10 19" id="KW-0547">Nucleotide-binding</keyword>
<comment type="catalytic activity">
    <reaction evidence="17">
        <text>L-threonyl-[protein] + ATP = O-phospho-L-threonyl-[protein] + ADP + H(+)</text>
        <dbReference type="Rhea" id="RHEA:46608"/>
        <dbReference type="Rhea" id="RHEA-COMP:11060"/>
        <dbReference type="Rhea" id="RHEA-COMP:11605"/>
        <dbReference type="ChEBI" id="CHEBI:15378"/>
        <dbReference type="ChEBI" id="CHEBI:30013"/>
        <dbReference type="ChEBI" id="CHEBI:30616"/>
        <dbReference type="ChEBI" id="CHEBI:61977"/>
        <dbReference type="ChEBI" id="CHEBI:456216"/>
        <dbReference type="EC" id="2.7.11.1"/>
    </reaction>
</comment>
<dbReference type="PANTHER" id="PTHR45974">
    <property type="entry name" value="RECEPTOR-LIKE PROTEIN 55"/>
    <property type="match status" value="1"/>
</dbReference>
<dbReference type="InterPro" id="IPR008271">
    <property type="entry name" value="Ser/Thr_kinase_AS"/>
</dbReference>
<dbReference type="GO" id="GO:0016020">
    <property type="term" value="C:membrane"/>
    <property type="evidence" value="ECO:0007669"/>
    <property type="project" value="UniProtKB-SubCell"/>
</dbReference>
<dbReference type="OrthoDB" id="2020077at2759"/>
<evidence type="ECO:0000313" key="24">
    <source>
        <dbReference type="Proteomes" id="UP000091857"/>
    </source>
</evidence>
<evidence type="ECO:0000256" key="15">
    <source>
        <dbReference type="ARBA" id="ARBA00023170"/>
    </source>
</evidence>
<feature type="compositionally biased region" description="Polar residues" evidence="20">
    <location>
        <begin position="915"/>
        <end position="926"/>
    </location>
</feature>
<gene>
    <name evidence="23" type="ORF">MANES_08G169000v8</name>
</gene>
<dbReference type="SUPFAM" id="SSF56112">
    <property type="entry name" value="Protein kinase-like (PK-like)"/>
    <property type="match status" value="1"/>
</dbReference>
<evidence type="ECO:0000256" key="20">
    <source>
        <dbReference type="SAM" id="MobiDB-lite"/>
    </source>
</evidence>
<dbReference type="InterPro" id="IPR013210">
    <property type="entry name" value="LRR_N_plant-typ"/>
</dbReference>
<evidence type="ECO:0000256" key="11">
    <source>
        <dbReference type="ARBA" id="ARBA00022777"/>
    </source>
</evidence>
<dbReference type="CDD" id="cd14066">
    <property type="entry name" value="STKc_IRAK"/>
    <property type="match status" value="1"/>
</dbReference>
<comment type="similarity">
    <text evidence="2">Belongs to the protein kinase superfamily. Ser/Thr protein kinase family.</text>
</comment>
<dbReference type="PROSITE" id="PS00107">
    <property type="entry name" value="PROTEIN_KINASE_ATP"/>
    <property type="match status" value="1"/>
</dbReference>
<dbReference type="Pfam" id="PF00560">
    <property type="entry name" value="LRR_1"/>
    <property type="match status" value="4"/>
</dbReference>
<dbReference type="GO" id="GO:0004674">
    <property type="term" value="F:protein serine/threonine kinase activity"/>
    <property type="evidence" value="ECO:0007669"/>
    <property type="project" value="UniProtKB-KW"/>
</dbReference>
<feature type="transmembrane region" description="Helical" evidence="21">
    <location>
        <begin position="564"/>
        <end position="587"/>
    </location>
</feature>
<protein>
    <recommendedName>
        <fullName evidence="3">non-specific serine/threonine protein kinase</fullName>
        <ecNumber evidence="3">2.7.11.1</ecNumber>
    </recommendedName>
</protein>
<feature type="compositionally biased region" description="Low complexity" evidence="20">
    <location>
        <begin position="936"/>
        <end position="949"/>
    </location>
</feature>
<dbReference type="InterPro" id="IPR017441">
    <property type="entry name" value="Protein_kinase_ATP_BS"/>
</dbReference>
<keyword evidence="15" id="KW-0675">Receptor</keyword>
<comment type="subcellular location">
    <subcellularLocation>
        <location evidence="1">Membrane</location>
        <topology evidence="1">Single-pass type I membrane protein</topology>
    </subcellularLocation>
</comment>
<evidence type="ECO:0000256" key="19">
    <source>
        <dbReference type="PROSITE-ProRule" id="PRU10141"/>
    </source>
</evidence>
<keyword evidence="24" id="KW-1185">Reference proteome</keyword>
<dbReference type="SUPFAM" id="SSF52058">
    <property type="entry name" value="L domain-like"/>
    <property type="match status" value="1"/>
</dbReference>
<evidence type="ECO:0000256" key="13">
    <source>
        <dbReference type="ARBA" id="ARBA00022989"/>
    </source>
</evidence>
<evidence type="ECO:0000256" key="10">
    <source>
        <dbReference type="ARBA" id="ARBA00022741"/>
    </source>
</evidence>
<keyword evidence="13 21" id="KW-1133">Transmembrane helix</keyword>
<dbReference type="InterPro" id="IPR000719">
    <property type="entry name" value="Prot_kinase_dom"/>
</dbReference>
<proteinExistence type="inferred from homology"/>
<keyword evidence="7 21" id="KW-0812">Transmembrane</keyword>
<dbReference type="Proteomes" id="UP000091857">
    <property type="component" value="Chromosome 8"/>
</dbReference>
<dbReference type="FunFam" id="3.80.10.10:FF:000387">
    <property type="entry name" value="Probable LRR receptor-like serine/threonine-protein kinase At1g06840"/>
    <property type="match status" value="1"/>
</dbReference>
<feature type="region of interest" description="Disordered" evidence="20">
    <location>
        <begin position="903"/>
        <end position="958"/>
    </location>
</feature>
<dbReference type="Gramene" id="Manes.08G169000.1.v8.1">
    <property type="protein sequence ID" value="Manes.08G169000.1.v8.1.CDS"/>
    <property type="gene ID" value="Manes.08G169000.v8.1"/>
</dbReference>
<keyword evidence="8" id="KW-0732">Signal</keyword>
<dbReference type="SMART" id="SM00220">
    <property type="entry name" value="S_TKc"/>
    <property type="match status" value="1"/>
</dbReference>
<evidence type="ECO:0000256" key="16">
    <source>
        <dbReference type="ARBA" id="ARBA00023180"/>
    </source>
</evidence>
<evidence type="ECO:0000259" key="22">
    <source>
        <dbReference type="PROSITE" id="PS50011"/>
    </source>
</evidence>
<keyword evidence="4" id="KW-0723">Serine/threonine-protein kinase</keyword>
<evidence type="ECO:0000256" key="7">
    <source>
        <dbReference type="ARBA" id="ARBA00022692"/>
    </source>
</evidence>
<dbReference type="Gene3D" id="3.80.10.10">
    <property type="entry name" value="Ribonuclease Inhibitor"/>
    <property type="match status" value="2"/>
</dbReference>
<dbReference type="EMBL" id="CM004394">
    <property type="protein sequence ID" value="OAY44653.1"/>
    <property type="molecule type" value="Genomic_DNA"/>
</dbReference>
<dbReference type="InterPro" id="IPR011009">
    <property type="entry name" value="Kinase-like_dom_sf"/>
</dbReference>
<dbReference type="FunFam" id="1.10.510.10:FF:000453">
    <property type="entry name" value="LRR receptor-like serine/threonine-protein kinase HSL2"/>
    <property type="match status" value="1"/>
</dbReference>
<dbReference type="FunFam" id="3.30.200.20:FF:000328">
    <property type="entry name" value="Leucine-rich repeat protein kinase family protein"/>
    <property type="match status" value="1"/>
</dbReference>
<evidence type="ECO:0000256" key="12">
    <source>
        <dbReference type="ARBA" id="ARBA00022840"/>
    </source>
</evidence>
<dbReference type="PROSITE" id="PS50011">
    <property type="entry name" value="PROTEIN_KINASE_DOM"/>
    <property type="match status" value="1"/>
</dbReference>
<dbReference type="GO" id="GO:0005524">
    <property type="term" value="F:ATP binding"/>
    <property type="evidence" value="ECO:0007669"/>
    <property type="project" value="UniProtKB-UniRule"/>
</dbReference>
<dbReference type="Pfam" id="PF08263">
    <property type="entry name" value="LRRNT_2"/>
    <property type="match status" value="1"/>
</dbReference>
<evidence type="ECO:0000256" key="14">
    <source>
        <dbReference type="ARBA" id="ARBA00023136"/>
    </source>
</evidence>
<feature type="binding site" evidence="19">
    <location>
        <position position="656"/>
    </location>
    <ligand>
        <name>ATP</name>
        <dbReference type="ChEBI" id="CHEBI:30616"/>
    </ligand>
</feature>
<dbReference type="InterPro" id="IPR001611">
    <property type="entry name" value="Leu-rich_rpt"/>
</dbReference>
<evidence type="ECO:0000256" key="3">
    <source>
        <dbReference type="ARBA" id="ARBA00012513"/>
    </source>
</evidence>
<comment type="catalytic activity">
    <reaction evidence="18">
        <text>L-seryl-[protein] + ATP = O-phospho-L-seryl-[protein] + ADP + H(+)</text>
        <dbReference type="Rhea" id="RHEA:17989"/>
        <dbReference type="Rhea" id="RHEA-COMP:9863"/>
        <dbReference type="Rhea" id="RHEA-COMP:11604"/>
        <dbReference type="ChEBI" id="CHEBI:15378"/>
        <dbReference type="ChEBI" id="CHEBI:29999"/>
        <dbReference type="ChEBI" id="CHEBI:30616"/>
        <dbReference type="ChEBI" id="CHEBI:83421"/>
        <dbReference type="ChEBI" id="CHEBI:456216"/>
        <dbReference type="EC" id="2.7.11.1"/>
    </reaction>
</comment>
<dbReference type="EC" id="2.7.11.1" evidence="3"/>
<evidence type="ECO:0000256" key="8">
    <source>
        <dbReference type="ARBA" id="ARBA00022729"/>
    </source>
</evidence>
<organism evidence="23 24">
    <name type="scientific">Manihot esculenta</name>
    <name type="common">Cassava</name>
    <name type="synonym">Jatropha manihot</name>
    <dbReference type="NCBI Taxonomy" id="3983"/>
    <lineage>
        <taxon>Eukaryota</taxon>
        <taxon>Viridiplantae</taxon>
        <taxon>Streptophyta</taxon>
        <taxon>Embryophyta</taxon>
        <taxon>Tracheophyta</taxon>
        <taxon>Spermatophyta</taxon>
        <taxon>Magnoliopsida</taxon>
        <taxon>eudicotyledons</taxon>
        <taxon>Gunneridae</taxon>
        <taxon>Pentapetalae</taxon>
        <taxon>rosids</taxon>
        <taxon>fabids</taxon>
        <taxon>Malpighiales</taxon>
        <taxon>Euphorbiaceae</taxon>
        <taxon>Crotonoideae</taxon>
        <taxon>Manihoteae</taxon>
        <taxon>Manihot</taxon>
    </lineage>
</organism>
<dbReference type="PANTHER" id="PTHR45974:SF23">
    <property type="entry name" value="PROTEIN KINASE DOMAIN-CONTAINING PROTEIN"/>
    <property type="match status" value="1"/>
</dbReference>
<dbReference type="Pfam" id="PF13855">
    <property type="entry name" value="LRR_8"/>
    <property type="match status" value="1"/>
</dbReference>
<accession>A0A2C9VGZ8</accession>
<dbReference type="InterPro" id="IPR032675">
    <property type="entry name" value="LRR_dom_sf"/>
</dbReference>
<keyword evidence="11" id="KW-0418">Kinase</keyword>
<reference evidence="24" key="1">
    <citation type="journal article" date="2016" name="Nat. Biotechnol.">
        <title>Sequencing wild and cultivated cassava and related species reveals extensive interspecific hybridization and genetic diversity.</title>
        <authorList>
            <person name="Bredeson J.V."/>
            <person name="Lyons J.B."/>
            <person name="Prochnik S.E."/>
            <person name="Wu G.A."/>
            <person name="Ha C.M."/>
            <person name="Edsinger-Gonzales E."/>
            <person name="Grimwood J."/>
            <person name="Schmutz J."/>
            <person name="Rabbi I.Y."/>
            <person name="Egesi C."/>
            <person name="Nauluvula P."/>
            <person name="Lebot V."/>
            <person name="Ndunguru J."/>
            <person name="Mkamilo G."/>
            <person name="Bart R.S."/>
            <person name="Setter T.L."/>
            <person name="Gleadow R.M."/>
            <person name="Kulakow P."/>
            <person name="Ferguson M.E."/>
            <person name="Rounsley S."/>
            <person name="Rokhsar D.S."/>
        </authorList>
    </citation>
    <scope>NUCLEOTIDE SEQUENCE [LARGE SCALE GENOMIC DNA]</scope>
    <source>
        <strain evidence="24">cv. AM560-2</strain>
    </source>
</reference>
<evidence type="ECO:0000256" key="21">
    <source>
        <dbReference type="SAM" id="Phobius"/>
    </source>
</evidence>
<evidence type="ECO:0000256" key="2">
    <source>
        <dbReference type="ARBA" id="ARBA00008684"/>
    </source>
</evidence>
<name>A0A2C9VGZ8_MANES</name>
<evidence type="ECO:0000256" key="18">
    <source>
        <dbReference type="ARBA" id="ARBA00048679"/>
    </source>
</evidence>
<evidence type="ECO:0000256" key="9">
    <source>
        <dbReference type="ARBA" id="ARBA00022737"/>
    </source>
</evidence>
<dbReference type="Gene3D" id="1.10.510.10">
    <property type="entry name" value="Transferase(Phosphotransferase) domain 1"/>
    <property type="match status" value="1"/>
</dbReference>
<dbReference type="Gene3D" id="3.30.200.20">
    <property type="entry name" value="Phosphorylase Kinase, domain 1"/>
    <property type="match status" value="1"/>
</dbReference>
<evidence type="ECO:0000313" key="23">
    <source>
        <dbReference type="EMBL" id="OAY44653.1"/>
    </source>
</evidence>
<evidence type="ECO:0000256" key="6">
    <source>
        <dbReference type="ARBA" id="ARBA00022679"/>
    </source>
</evidence>
<dbReference type="AlphaFoldDB" id="A0A2C9VGZ8"/>
<dbReference type="Pfam" id="PF00069">
    <property type="entry name" value="Pkinase"/>
    <property type="match status" value="1"/>
</dbReference>
<keyword evidence="6" id="KW-0808">Transferase</keyword>
<sequence>MAMERSSFYLFGVVIALSFCCFALLASSQLTHTLEVSALQKVRNSLKDSQKNLVNWERKDPCTSNWTGVICTPILSDGYLHVQELRLMNMNLSGKLAPELGQFSYMMILNFMWNNISGSIPKEIGNMTSLQLLLLSGNQISGPLPDELGYLPNLTKFQLDINFISGPLPKSFANLPKAKHFHMNNNSISGQIPHELSALPQLIHLLLDNNNLSGYLPPELSEMRNLKIIQLNNNNFSGTRIPDSFANMSKLVKLSLRNCNLEGEIPDLSKIKGLLYLDLSMNQFSGNIPTNKLSSNITTIDLSRNILNGSIPSNFSGLPYLQDLLLDNNSLSGDVPTTIWQNMEFGAADKLTLDFQNNLLSNISGLLNPPANVSIKLQGNPICTRAKELDITQFCGRTSGDVENPEGSSNSTFNCEPQSCPTSYFFEYVPASPLRCFCAAPLGLEIRLRSPSISDFRPYKRPFEIYLASSLGLDLYQVLIDSFEWQEGPRIKMYVKIYPQYNNNVTTNTFNTSELHWIMDMIATFTIPLNDTFGPFDLLGFSLLGPYSGERFIFLKSGMSKSTLIGIVFGAISIVVVICFTMTFVFYKRHTGYQPEVSKKQLIPRIPIKIEGVKEFSFVELELATSSFSVTTQVGQGSYGKVYKGVLADGTIVAIKRAKQGSLQGQKEFYTEIEILSRLHHRNLVSLVGYCDEKDEQMLVYEFMPNGSVHNLLAARSKRPVNFAMRLYIAMGSAKGILYLHTEAYPPIIHRDIKANNILLDSKLAAKVADFGISRLAPVTDGEAATHISTVVKGTPGYVDPEYFLNHKLTEKSDVYSLGVVFLELLTGMQPISHGKHIVRQVHSASQSGKLFSIIDETMGPYPSECVKKFMALALSCCQEGTEKRPSVLEVVRELENISSMLSESDMILPDSEPEASTSGMSGDDQSSLYTRRKSFSSSSDFHGSDLVSGVIPSIRPR</sequence>
<keyword evidence="12 19" id="KW-0067">ATP-binding</keyword>